<dbReference type="Pfam" id="PF01960">
    <property type="entry name" value="ArgJ"/>
    <property type="match status" value="1"/>
</dbReference>
<dbReference type="GO" id="GO:0004042">
    <property type="term" value="F:L-glutamate N-acetyltransferase activity"/>
    <property type="evidence" value="ECO:0007669"/>
    <property type="project" value="TreeGrafter"/>
</dbReference>
<keyword evidence="7" id="KW-0068">Autocatalytic cleavage</keyword>
<dbReference type="CDD" id="cd02152">
    <property type="entry name" value="OAT"/>
    <property type="match status" value="1"/>
</dbReference>
<dbReference type="GO" id="GO:0006592">
    <property type="term" value="P:ornithine biosynthetic process"/>
    <property type="evidence" value="ECO:0007669"/>
    <property type="project" value="TreeGrafter"/>
</dbReference>
<evidence type="ECO:0000313" key="10">
    <source>
        <dbReference type="EMBL" id="VFU18520.1"/>
    </source>
</evidence>
<organism evidence="10">
    <name type="scientific">anaerobic digester metagenome</name>
    <dbReference type="NCBI Taxonomy" id="1263854"/>
    <lineage>
        <taxon>unclassified sequences</taxon>
        <taxon>metagenomes</taxon>
        <taxon>ecological metagenomes</taxon>
    </lineage>
</organism>
<keyword evidence="6 10" id="KW-0808">Transferase</keyword>
<dbReference type="PANTHER" id="PTHR23100:SF0">
    <property type="entry name" value="ARGININE BIOSYNTHESIS BIFUNCTIONAL PROTEIN ARGJ, MITOCHONDRIAL"/>
    <property type="match status" value="1"/>
</dbReference>
<evidence type="ECO:0000256" key="5">
    <source>
        <dbReference type="ARBA" id="ARBA00022605"/>
    </source>
</evidence>
<keyword evidence="4" id="KW-0055">Arginine biosynthesis</keyword>
<reference evidence="10" key="1">
    <citation type="submission" date="2019-03" db="EMBL/GenBank/DDBJ databases">
        <authorList>
            <person name="Hao L."/>
        </authorList>
    </citation>
    <scope>NUCLEOTIDE SEQUENCE</scope>
</reference>
<dbReference type="AlphaFoldDB" id="A0A485M564"/>
<evidence type="ECO:0000256" key="4">
    <source>
        <dbReference type="ARBA" id="ARBA00022571"/>
    </source>
</evidence>
<name>A0A485M564_9ZZZZ</name>
<keyword evidence="8 10" id="KW-0012">Acyltransferase</keyword>
<dbReference type="FunFam" id="3.10.20.340:FF:000001">
    <property type="entry name" value="Arginine biosynthesis bifunctional protein ArgJ, chloroplastic"/>
    <property type="match status" value="1"/>
</dbReference>
<comment type="catalytic activity">
    <reaction evidence="9">
        <text>N(2)-acetyl-L-ornithine + L-glutamate = N-acetyl-L-glutamate + L-ornithine</text>
        <dbReference type="Rhea" id="RHEA:15349"/>
        <dbReference type="ChEBI" id="CHEBI:29985"/>
        <dbReference type="ChEBI" id="CHEBI:44337"/>
        <dbReference type="ChEBI" id="CHEBI:46911"/>
        <dbReference type="ChEBI" id="CHEBI:57805"/>
        <dbReference type="EC" id="2.3.1.35"/>
    </reaction>
</comment>
<sequence length="411" mass="43189">MGSKENEMEIKMEYVDGGVTAAAGFLAGTAMASIKKPGKRDIAVLYSTVPATAAGVFTLNKVKAAPVLLSMEHLAKGTARAIVVNSGNANACNGPRGFQDARAMAGAAAEYLGIPEQEVLVASTGVIGRKMPMAKVLPGIRAACAELSPTGGDLAARAIMTTDTFPKEAAVRLQLGGKTVTIGGMAKGSGMIHPNLATMLCFLTTDAGITAGALKQALQYAVERSFNMVTVDGDTSTNDMVSIMAGGLAQNVRIEESGPDYEHFREALTEICVKLARDVARDGEGATKLLEVVVLNASSERDARLAARTVAGSSLVKAAVFGCDANWGRVICAAGYSGAEFDPERVDIFLGDEKVAENGGSLDFNEERALEILKRDRVVITLDFKAGPFKAVSWGCDLSYDYVKINADYRT</sequence>
<dbReference type="InterPro" id="IPR016117">
    <property type="entry name" value="ArgJ-like_dom_sf"/>
</dbReference>
<evidence type="ECO:0000256" key="7">
    <source>
        <dbReference type="ARBA" id="ARBA00022813"/>
    </source>
</evidence>
<comment type="subunit">
    <text evidence="2">Heterotetramer of two alpha and two beta chains.</text>
</comment>
<dbReference type="EC" id="2.3.1.35" evidence="3"/>
<dbReference type="InterPro" id="IPR042195">
    <property type="entry name" value="ArgJ_beta_C"/>
</dbReference>
<evidence type="ECO:0000256" key="3">
    <source>
        <dbReference type="ARBA" id="ARBA00013264"/>
    </source>
</evidence>
<dbReference type="NCBIfam" id="NF003802">
    <property type="entry name" value="PRK05388.1"/>
    <property type="match status" value="1"/>
</dbReference>
<evidence type="ECO:0000256" key="6">
    <source>
        <dbReference type="ARBA" id="ARBA00022679"/>
    </source>
</evidence>
<protein>
    <recommendedName>
        <fullName evidence="3">glutamate N-acetyltransferase</fullName>
        <ecNumber evidence="3">2.3.1.35</ecNumber>
    </recommendedName>
</protein>
<dbReference type="NCBIfam" id="TIGR00120">
    <property type="entry name" value="ArgJ"/>
    <property type="match status" value="1"/>
</dbReference>
<evidence type="ECO:0000256" key="1">
    <source>
        <dbReference type="ARBA" id="ARBA00006774"/>
    </source>
</evidence>
<evidence type="ECO:0000256" key="8">
    <source>
        <dbReference type="ARBA" id="ARBA00023315"/>
    </source>
</evidence>
<keyword evidence="5" id="KW-0028">Amino-acid biosynthesis</keyword>
<dbReference type="GO" id="GO:0006526">
    <property type="term" value="P:L-arginine biosynthetic process"/>
    <property type="evidence" value="ECO:0007669"/>
    <property type="project" value="UniProtKB-KW"/>
</dbReference>
<dbReference type="Gene3D" id="3.10.20.340">
    <property type="entry name" value="ArgJ beta chain, C-terminal domain"/>
    <property type="match status" value="1"/>
</dbReference>
<dbReference type="FunFam" id="3.60.70.12:FF:000001">
    <property type="entry name" value="Arginine biosynthesis bifunctional protein ArgJ, chloroplastic"/>
    <property type="match status" value="1"/>
</dbReference>
<proteinExistence type="inferred from homology"/>
<evidence type="ECO:0000256" key="9">
    <source>
        <dbReference type="ARBA" id="ARBA00049439"/>
    </source>
</evidence>
<comment type="similarity">
    <text evidence="1">Belongs to the ArgJ family.</text>
</comment>
<dbReference type="PANTHER" id="PTHR23100">
    <property type="entry name" value="ARGININE BIOSYNTHESIS BIFUNCTIONAL PROTEIN ARGJ"/>
    <property type="match status" value="1"/>
</dbReference>
<dbReference type="GO" id="GO:0004358">
    <property type="term" value="F:L-glutamate N-acetyltransferase activity, acting on acetyl-L-ornithine as donor"/>
    <property type="evidence" value="ECO:0007669"/>
    <property type="project" value="UniProtKB-EC"/>
</dbReference>
<dbReference type="HAMAP" id="MF_01106">
    <property type="entry name" value="ArgJ"/>
    <property type="match status" value="1"/>
</dbReference>
<accession>A0A485M564</accession>
<dbReference type="SUPFAM" id="SSF56266">
    <property type="entry name" value="DmpA/ArgJ-like"/>
    <property type="match status" value="1"/>
</dbReference>
<dbReference type="InterPro" id="IPR002813">
    <property type="entry name" value="Arg_biosynth_ArgJ"/>
</dbReference>
<gene>
    <name evidence="10" type="primary">argJ</name>
    <name evidence="10" type="ORF">SCFA_470002</name>
</gene>
<evidence type="ECO:0000256" key="2">
    <source>
        <dbReference type="ARBA" id="ARBA00011475"/>
    </source>
</evidence>
<dbReference type="EMBL" id="CAADRN010000347">
    <property type="protein sequence ID" value="VFU18520.1"/>
    <property type="molecule type" value="Genomic_DNA"/>
</dbReference>
<dbReference type="Gene3D" id="3.60.70.12">
    <property type="entry name" value="L-amino peptidase D-ALA esterase/amidase"/>
    <property type="match status" value="1"/>
</dbReference>